<comment type="similarity">
    <text evidence="5">Belongs to the protein kinase superfamily.</text>
</comment>
<keyword evidence="2 4" id="KW-0547">Nucleotide-binding</keyword>
<dbReference type="PANTHER" id="PTHR11909">
    <property type="entry name" value="CASEIN KINASE-RELATED"/>
    <property type="match status" value="1"/>
</dbReference>
<accession>A0A9P7ET21</accession>
<keyword evidence="7" id="KW-0418">Kinase</keyword>
<dbReference type="Pfam" id="PF00069">
    <property type="entry name" value="Pkinase"/>
    <property type="match status" value="1"/>
</dbReference>
<keyword evidence="3 4" id="KW-0067">ATP-binding</keyword>
<keyword evidence="7" id="KW-0808">Transferase</keyword>
<organism evidence="7 8">
    <name type="scientific">Suillus discolor</name>
    <dbReference type="NCBI Taxonomy" id="1912936"/>
    <lineage>
        <taxon>Eukaryota</taxon>
        <taxon>Fungi</taxon>
        <taxon>Dikarya</taxon>
        <taxon>Basidiomycota</taxon>
        <taxon>Agaricomycotina</taxon>
        <taxon>Agaricomycetes</taxon>
        <taxon>Agaricomycetidae</taxon>
        <taxon>Boletales</taxon>
        <taxon>Suillineae</taxon>
        <taxon>Suillaceae</taxon>
        <taxon>Suillus</taxon>
    </lineage>
</organism>
<dbReference type="GeneID" id="64702318"/>
<dbReference type="InterPro" id="IPR050235">
    <property type="entry name" value="CK1_Ser-Thr_kinase"/>
</dbReference>
<reference evidence="7" key="1">
    <citation type="journal article" date="2020" name="New Phytol.">
        <title>Comparative genomics reveals dynamic genome evolution in host specialist ectomycorrhizal fungi.</title>
        <authorList>
            <person name="Lofgren L.A."/>
            <person name="Nguyen N.H."/>
            <person name="Vilgalys R."/>
            <person name="Ruytinx J."/>
            <person name="Liao H.L."/>
            <person name="Branco S."/>
            <person name="Kuo A."/>
            <person name="LaButti K."/>
            <person name="Lipzen A."/>
            <person name="Andreopoulos W."/>
            <person name="Pangilinan J."/>
            <person name="Riley R."/>
            <person name="Hundley H."/>
            <person name="Na H."/>
            <person name="Barry K."/>
            <person name="Grigoriev I.V."/>
            <person name="Stajich J.E."/>
            <person name="Kennedy P.G."/>
        </authorList>
    </citation>
    <scope>NUCLEOTIDE SEQUENCE</scope>
    <source>
        <strain evidence="7">FC423</strain>
    </source>
</reference>
<gene>
    <name evidence="7" type="ORF">F5147DRAFT_748372</name>
</gene>
<dbReference type="InterPro" id="IPR011009">
    <property type="entry name" value="Kinase-like_dom_sf"/>
</dbReference>
<evidence type="ECO:0000256" key="3">
    <source>
        <dbReference type="ARBA" id="ARBA00022840"/>
    </source>
</evidence>
<dbReference type="EMBL" id="JABBWM010000114">
    <property type="protein sequence ID" value="KAG2089139.1"/>
    <property type="molecule type" value="Genomic_DNA"/>
</dbReference>
<sequence length="299" mass="33453">MDKVPVRVDERFRLGDVLGSGSYAVVYRAQNIIKDDAVAIKLKPISNSSSIQHEYKILKHIEGGVGIPRVLWFGRESTYHTLVLDLLGPSLYSLFLTHNQKFSLDIIVNLGDQLLSHLKYIHGDIKPQNVVVGLGDLRDTAFIIDFGIAKEFCQCLTGTSAFASINNHLGVEPGHRDNLESLTYMLIYFLQGSLPWLTSDEEKLSSSLILECKVNTTIEDLCCGIPVKFATIFIYTRSLAFSENLNYNHLHSLLHVLTVCLLDFNQPDVPLIYSPPLSNEPWVIEAVPPCPPLCRSTRV</sequence>
<evidence type="ECO:0000259" key="6">
    <source>
        <dbReference type="PROSITE" id="PS50011"/>
    </source>
</evidence>
<keyword evidence="8" id="KW-1185">Reference proteome</keyword>
<protein>
    <recommendedName>
        <fullName evidence="1">non-specific serine/threonine protein kinase</fullName>
        <ecNumber evidence="1">2.7.11.1</ecNumber>
    </recommendedName>
</protein>
<dbReference type="Proteomes" id="UP000823399">
    <property type="component" value="Unassembled WGS sequence"/>
</dbReference>
<evidence type="ECO:0000256" key="2">
    <source>
        <dbReference type="ARBA" id="ARBA00022741"/>
    </source>
</evidence>
<evidence type="ECO:0000313" key="8">
    <source>
        <dbReference type="Proteomes" id="UP000823399"/>
    </source>
</evidence>
<name>A0A9P7ET21_9AGAM</name>
<dbReference type="SMART" id="SM00220">
    <property type="entry name" value="S_TKc"/>
    <property type="match status" value="1"/>
</dbReference>
<keyword evidence="5" id="KW-0723">Serine/threonine-protein kinase</keyword>
<feature type="domain" description="Protein kinase" evidence="6">
    <location>
        <begin position="12"/>
        <end position="299"/>
    </location>
</feature>
<dbReference type="GO" id="GO:0005524">
    <property type="term" value="F:ATP binding"/>
    <property type="evidence" value="ECO:0007669"/>
    <property type="project" value="UniProtKB-UniRule"/>
</dbReference>
<dbReference type="PROSITE" id="PS00107">
    <property type="entry name" value="PROTEIN_KINASE_ATP"/>
    <property type="match status" value="1"/>
</dbReference>
<evidence type="ECO:0000256" key="4">
    <source>
        <dbReference type="PROSITE-ProRule" id="PRU10141"/>
    </source>
</evidence>
<dbReference type="RefSeq" id="XP_041285800.1">
    <property type="nucleotide sequence ID" value="XM_041440059.1"/>
</dbReference>
<dbReference type="InterPro" id="IPR017441">
    <property type="entry name" value="Protein_kinase_ATP_BS"/>
</dbReference>
<dbReference type="EC" id="2.7.11.1" evidence="1"/>
<feature type="binding site" evidence="4">
    <location>
        <position position="41"/>
    </location>
    <ligand>
        <name>ATP</name>
        <dbReference type="ChEBI" id="CHEBI:30616"/>
    </ligand>
</feature>
<dbReference type="GO" id="GO:0004674">
    <property type="term" value="F:protein serine/threonine kinase activity"/>
    <property type="evidence" value="ECO:0007669"/>
    <property type="project" value="UniProtKB-KW"/>
</dbReference>
<evidence type="ECO:0000256" key="5">
    <source>
        <dbReference type="RuleBase" id="RU000304"/>
    </source>
</evidence>
<dbReference type="PROSITE" id="PS50011">
    <property type="entry name" value="PROTEIN_KINASE_DOM"/>
    <property type="match status" value="1"/>
</dbReference>
<dbReference type="AlphaFoldDB" id="A0A9P7ET21"/>
<dbReference type="PROSITE" id="PS00108">
    <property type="entry name" value="PROTEIN_KINASE_ST"/>
    <property type="match status" value="1"/>
</dbReference>
<proteinExistence type="inferred from homology"/>
<dbReference type="InterPro" id="IPR000719">
    <property type="entry name" value="Prot_kinase_dom"/>
</dbReference>
<evidence type="ECO:0000313" key="7">
    <source>
        <dbReference type="EMBL" id="KAG2089139.1"/>
    </source>
</evidence>
<dbReference type="OrthoDB" id="5979581at2759"/>
<dbReference type="SUPFAM" id="SSF56112">
    <property type="entry name" value="Protein kinase-like (PK-like)"/>
    <property type="match status" value="1"/>
</dbReference>
<dbReference type="InterPro" id="IPR008271">
    <property type="entry name" value="Ser/Thr_kinase_AS"/>
</dbReference>
<evidence type="ECO:0000256" key="1">
    <source>
        <dbReference type="ARBA" id="ARBA00012513"/>
    </source>
</evidence>
<dbReference type="Gene3D" id="1.10.510.10">
    <property type="entry name" value="Transferase(Phosphotransferase) domain 1"/>
    <property type="match status" value="1"/>
</dbReference>
<comment type="caution">
    <text evidence="7">The sequence shown here is derived from an EMBL/GenBank/DDBJ whole genome shotgun (WGS) entry which is preliminary data.</text>
</comment>